<dbReference type="Proteomes" id="UP000824071">
    <property type="component" value="Unassembled WGS sequence"/>
</dbReference>
<reference evidence="7" key="1">
    <citation type="submission" date="2020-10" db="EMBL/GenBank/DDBJ databases">
        <authorList>
            <person name="Gilroy R."/>
        </authorList>
    </citation>
    <scope>NUCLEOTIDE SEQUENCE</scope>
    <source>
        <strain evidence="7">ChiGjej1B1-19959</strain>
    </source>
</reference>
<gene>
    <name evidence="7" type="ORF">IAC53_00365</name>
</gene>
<dbReference type="Pfam" id="PF04138">
    <property type="entry name" value="GtrA_DPMS_TM"/>
    <property type="match status" value="1"/>
</dbReference>
<dbReference type="GO" id="GO:0016020">
    <property type="term" value="C:membrane"/>
    <property type="evidence" value="ECO:0007669"/>
    <property type="project" value="UniProtKB-SubCell"/>
</dbReference>
<proteinExistence type="predicted"/>
<protein>
    <submittedName>
        <fullName evidence="7">GtrA family protein</fullName>
    </submittedName>
</protein>
<name>A0A9D1IE92_9FIRM</name>
<evidence type="ECO:0000313" key="7">
    <source>
        <dbReference type="EMBL" id="HIU35056.1"/>
    </source>
</evidence>
<evidence type="ECO:0000256" key="3">
    <source>
        <dbReference type="ARBA" id="ARBA00022989"/>
    </source>
</evidence>
<comment type="caution">
    <text evidence="7">The sequence shown here is derived from an EMBL/GenBank/DDBJ whole genome shotgun (WGS) entry which is preliminary data.</text>
</comment>
<keyword evidence="3 5" id="KW-1133">Transmembrane helix</keyword>
<reference evidence="7" key="2">
    <citation type="journal article" date="2021" name="PeerJ">
        <title>Extensive microbial diversity within the chicken gut microbiome revealed by metagenomics and culture.</title>
        <authorList>
            <person name="Gilroy R."/>
            <person name="Ravi A."/>
            <person name="Getino M."/>
            <person name="Pursley I."/>
            <person name="Horton D.L."/>
            <person name="Alikhan N.F."/>
            <person name="Baker D."/>
            <person name="Gharbi K."/>
            <person name="Hall N."/>
            <person name="Watson M."/>
            <person name="Adriaenssens E.M."/>
            <person name="Foster-Nyarko E."/>
            <person name="Jarju S."/>
            <person name="Secka A."/>
            <person name="Antonio M."/>
            <person name="Oren A."/>
            <person name="Chaudhuri R.R."/>
            <person name="La Ragione R."/>
            <person name="Hildebrand F."/>
            <person name="Pallen M.J."/>
        </authorList>
    </citation>
    <scope>NUCLEOTIDE SEQUENCE</scope>
    <source>
        <strain evidence="7">ChiGjej1B1-19959</strain>
    </source>
</reference>
<sequence length="174" mass="19903">MSETRESAAQKPRFTERHPEWWKFIKFNLCIVVTTALDVSIYLLLLYHVFDGLNAVPVADSALLRFLRIEYQGYLYAYLISTTVGYVAAYLINRKLTFHSDCNAALSSVLYVIMVAGTILFDSWLGGVVGTVMQNHGWSTPFTEILAKCVIINVPTIWTYPLERFVIQRQRKKA</sequence>
<feature type="transmembrane region" description="Helical" evidence="5">
    <location>
        <begin position="104"/>
        <end position="125"/>
    </location>
</feature>
<evidence type="ECO:0000259" key="6">
    <source>
        <dbReference type="Pfam" id="PF04138"/>
    </source>
</evidence>
<feature type="transmembrane region" description="Helical" evidence="5">
    <location>
        <begin position="27"/>
        <end position="50"/>
    </location>
</feature>
<evidence type="ECO:0000256" key="4">
    <source>
        <dbReference type="ARBA" id="ARBA00023136"/>
    </source>
</evidence>
<dbReference type="AlphaFoldDB" id="A0A9D1IE92"/>
<comment type="subcellular location">
    <subcellularLocation>
        <location evidence="1">Membrane</location>
        <topology evidence="1">Multi-pass membrane protein</topology>
    </subcellularLocation>
</comment>
<organism evidence="7 8">
    <name type="scientific">Candidatus Fimenecus excrementigallinarum</name>
    <dbReference type="NCBI Taxonomy" id="2840816"/>
    <lineage>
        <taxon>Bacteria</taxon>
        <taxon>Bacillati</taxon>
        <taxon>Bacillota</taxon>
        <taxon>Clostridia</taxon>
        <taxon>Candidatus Fimenecus</taxon>
    </lineage>
</organism>
<evidence type="ECO:0000256" key="1">
    <source>
        <dbReference type="ARBA" id="ARBA00004141"/>
    </source>
</evidence>
<feature type="transmembrane region" description="Helical" evidence="5">
    <location>
        <begin position="145"/>
        <end position="162"/>
    </location>
</feature>
<feature type="transmembrane region" description="Helical" evidence="5">
    <location>
        <begin position="73"/>
        <end position="92"/>
    </location>
</feature>
<evidence type="ECO:0000256" key="5">
    <source>
        <dbReference type="SAM" id="Phobius"/>
    </source>
</evidence>
<dbReference type="InterPro" id="IPR007267">
    <property type="entry name" value="GtrA_DPMS_TM"/>
</dbReference>
<dbReference type="GO" id="GO:0000271">
    <property type="term" value="P:polysaccharide biosynthetic process"/>
    <property type="evidence" value="ECO:0007669"/>
    <property type="project" value="InterPro"/>
</dbReference>
<feature type="domain" description="GtrA/DPMS transmembrane" evidence="6">
    <location>
        <begin position="66"/>
        <end position="167"/>
    </location>
</feature>
<keyword evidence="2 5" id="KW-0812">Transmembrane</keyword>
<keyword evidence="4 5" id="KW-0472">Membrane</keyword>
<accession>A0A9D1IE92</accession>
<evidence type="ECO:0000256" key="2">
    <source>
        <dbReference type="ARBA" id="ARBA00022692"/>
    </source>
</evidence>
<evidence type="ECO:0000313" key="8">
    <source>
        <dbReference type="Proteomes" id="UP000824071"/>
    </source>
</evidence>
<dbReference type="EMBL" id="DVMW01000002">
    <property type="protein sequence ID" value="HIU35056.1"/>
    <property type="molecule type" value="Genomic_DNA"/>
</dbReference>